<dbReference type="Proteomes" id="UP000515152">
    <property type="component" value="Chromosome 11"/>
</dbReference>
<evidence type="ECO:0000259" key="5">
    <source>
        <dbReference type="Pfam" id="PF06978"/>
    </source>
</evidence>
<dbReference type="Pfam" id="PF22770">
    <property type="entry name" value="POP1_C"/>
    <property type="match status" value="1"/>
</dbReference>
<comment type="subcellular location">
    <subcellularLocation>
        <location evidence="1">Nucleus</location>
    </subcellularLocation>
</comment>
<feature type="domain" description="POPLD" evidence="6">
    <location>
        <begin position="597"/>
        <end position="688"/>
    </location>
</feature>
<dbReference type="KEGG" id="char:105896175"/>
<accession>A0A6P3VQ66</accession>
<name>A0A6P3VQ66_CLUHA</name>
<dbReference type="OrthoDB" id="442863at2759"/>
<evidence type="ECO:0000313" key="10">
    <source>
        <dbReference type="RefSeq" id="XP_031431888.1"/>
    </source>
</evidence>
<feature type="compositionally biased region" description="Basic residues" evidence="4">
    <location>
        <begin position="820"/>
        <end position="838"/>
    </location>
</feature>
<feature type="region of interest" description="Disordered" evidence="4">
    <location>
        <begin position="808"/>
        <end position="911"/>
    </location>
</feature>
<sequence length="998" mass="110627">MSGAKNRMRNKKMRDQPGNVTYSSPGWRNGGDTPAGRTGEAQHVKGHGLPHQGGGWVRGHQSGGSVYPQELPKYITSSYFARARAAEVKAMLKAVNKRTGSCHTFGALPKHMRRRAMSHNTKRLPTRLREGAQRMLEKSLLTGKKKEESKAKSRKARRRHGNLLLEFNRRQRKNMWLETHIWHAKRFHMLKKWGYCLGDRPTFKCYRACYRAMSSHCLLQDLSYYCCVELQGPEEELLSALSRLTSKDAGPTFAAVQCLSGRRQGSVVLYGSDQYPAQPLGPVLFLWRPRCEGSTDRQLWIWGHPTLKQDLLSELRAVCQCSEAVLPVPVHVPVPEPTPAGAAEAAAIPPKGPAQKQASSRKRKRAEQDSDGLPAKKIFGDGTRSPTCPVTWKSALTGIVINDLTMEIVRYRLIGPLSHSVLTEALCPATDCDVEAKNRQSCFWWPEHSKQEQNMALHREQTDVFQLLKGVYSSTEIPGGSVLGLTVDDPRLTLPRMRCKAEPDLQQAIGVDEEKRRALTLQGVPEHCCQSALWDRNVRDNATDNKITEKELNRMRSELLVPGSCLKPTPPQGRVPVLLVHQPGKQLGQEMPSWGAGWDLLLPKGWGMPFWVPLVYRGVRVAGLQMSAKHSQHKGAPHFPHDYPDCIAGARFQDEQQAELMNKFTRRPPGKRTNYIKHGCLAPFRCPWQQLVEEWVEIVKETGEGSDAQTGVETDGVPPRRFSVLRSRKVMRQLSVWCKPSSSKGQRLQRAPQPASLCPATAASLWASHGHSLVWARFSLLAKGRPELHAMVCVPTDEDLRLLSKEPRCMGPQEPLHVDHFRKRVKSARKGKKKKGGKAKGASEEQVVGSDGVAEKPDSTSDPSQRPTEQPSSVPALTQNQEVVSTPSRTSDGDTDATPASVAPSAPAPAPATEERLVLGLWPEPLPSVTSHCSRVTLGWVTQGDFSLAAGCGEALGLVSLTGLLQALLRQPPEQRGLLLLRNPSSLQYRFAKVTIEA</sequence>
<proteinExistence type="predicted"/>
<dbReference type="CTD" id="10940"/>
<dbReference type="RefSeq" id="XP_031431888.1">
    <property type="nucleotide sequence ID" value="XM_031576028.2"/>
</dbReference>
<feature type="compositionally biased region" description="Polar residues" evidence="4">
    <location>
        <begin position="860"/>
        <end position="890"/>
    </location>
</feature>
<protein>
    <submittedName>
        <fullName evidence="9 10">Ribonucleases P/MRP protein subunit POP1</fullName>
    </submittedName>
</protein>
<feature type="region of interest" description="Disordered" evidence="4">
    <location>
        <begin position="1"/>
        <end position="61"/>
    </location>
</feature>
<feature type="compositionally biased region" description="Basic residues" evidence="4">
    <location>
        <begin position="1"/>
        <end position="12"/>
    </location>
</feature>
<reference evidence="9 10" key="1">
    <citation type="submission" date="2025-04" db="UniProtKB">
        <authorList>
            <consortium name="RefSeq"/>
        </authorList>
    </citation>
    <scope>IDENTIFICATION</scope>
</reference>
<dbReference type="GeneID" id="105896175"/>
<keyword evidence="2" id="KW-0819">tRNA processing</keyword>
<keyword evidence="3" id="KW-0539">Nucleus</keyword>
<dbReference type="GO" id="GO:0001682">
    <property type="term" value="P:tRNA 5'-leader removal"/>
    <property type="evidence" value="ECO:0007669"/>
    <property type="project" value="InterPro"/>
</dbReference>
<evidence type="ECO:0000256" key="1">
    <source>
        <dbReference type="ARBA" id="ARBA00004123"/>
    </source>
</evidence>
<feature type="domain" description="Pop1 N-terminal" evidence="5">
    <location>
        <begin position="80"/>
        <end position="158"/>
    </location>
</feature>
<dbReference type="AlphaFoldDB" id="A0A6P3VQ66"/>
<evidence type="ECO:0000256" key="2">
    <source>
        <dbReference type="ARBA" id="ARBA00022694"/>
    </source>
</evidence>
<evidence type="ECO:0000256" key="4">
    <source>
        <dbReference type="SAM" id="MobiDB-lite"/>
    </source>
</evidence>
<dbReference type="InterPro" id="IPR009723">
    <property type="entry name" value="Pop1_N"/>
</dbReference>
<dbReference type="RefSeq" id="XP_012678362.2">
    <property type="nucleotide sequence ID" value="XM_012822908.3"/>
</dbReference>
<evidence type="ECO:0000313" key="8">
    <source>
        <dbReference type="Proteomes" id="UP000515152"/>
    </source>
</evidence>
<gene>
    <name evidence="9 10" type="primary">pop1</name>
</gene>
<feature type="region of interest" description="Disordered" evidence="4">
    <location>
        <begin position="341"/>
        <end position="379"/>
    </location>
</feature>
<evidence type="ECO:0000313" key="9">
    <source>
        <dbReference type="RefSeq" id="XP_012678362.2"/>
    </source>
</evidence>
<evidence type="ECO:0000259" key="6">
    <source>
        <dbReference type="Pfam" id="PF08170"/>
    </source>
</evidence>
<keyword evidence="8" id="KW-1185">Reference proteome</keyword>
<dbReference type="Pfam" id="PF08170">
    <property type="entry name" value="POPLD"/>
    <property type="match status" value="1"/>
</dbReference>
<dbReference type="PANTHER" id="PTHR22731:SF3">
    <property type="entry name" value="RIBONUCLEASES P_MRP PROTEIN SUBUNIT POP1"/>
    <property type="match status" value="1"/>
</dbReference>
<dbReference type="InterPro" id="IPR039182">
    <property type="entry name" value="Pop1"/>
</dbReference>
<organism evidence="8 9">
    <name type="scientific">Clupea harengus</name>
    <name type="common">Atlantic herring</name>
    <dbReference type="NCBI Taxonomy" id="7950"/>
    <lineage>
        <taxon>Eukaryota</taxon>
        <taxon>Metazoa</taxon>
        <taxon>Chordata</taxon>
        <taxon>Craniata</taxon>
        <taxon>Vertebrata</taxon>
        <taxon>Euteleostomi</taxon>
        <taxon>Actinopterygii</taxon>
        <taxon>Neopterygii</taxon>
        <taxon>Teleostei</taxon>
        <taxon>Clupei</taxon>
        <taxon>Clupeiformes</taxon>
        <taxon>Clupeoidei</taxon>
        <taxon>Clupeidae</taxon>
        <taxon>Clupea</taxon>
    </lineage>
</organism>
<feature type="domain" description="Pop1 N-terminal" evidence="5">
    <location>
        <begin position="166"/>
        <end position="232"/>
    </location>
</feature>
<feature type="domain" description="POP1 C-terminal" evidence="7">
    <location>
        <begin position="772"/>
        <end position="997"/>
    </location>
</feature>
<evidence type="ECO:0000259" key="7">
    <source>
        <dbReference type="Pfam" id="PF22770"/>
    </source>
</evidence>
<dbReference type="GO" id="GO:0005655">
    <property type="term" value="C:nucleolar ribonuclease P complex"/>
    <property type="evidence" value="ECO:0007669"/>
    <property type="project" value="InterPro"/>
</dbReference>
<evidence type="ECO:0000256" key="3">
    <source>
        <dbReference type="ARBA" id="ARBA00023242"/>
    </source>
</evidence>
<dbReference type="InterPro" id="IPR012590">
    <property type="entry name" value="POPLD_dom"/>
</dbReference>
<dbReference type="GeneTree" id="ENSGT00390000017478"/>
<feature type="region of interest" description="Disordered" evidence="4">
    <location>
        <begin position="137"/>
        <end position="157"/>
    </location>
</feature>
<dbReference type="PANTHER" id="PTHR22731">
    <property type="entry name" value="RIBONUCLEASES P/MRP PROTEIN SUBUNIT POP1"/>
    <property type="match status" value="1"/>
</dbReference>
<dbReference type="GO" id="GO:0000172">
    <property type="term" value="C:ribonuclease MRP complex"/>
    <property type="evidence" value="ECO:0007669"/>
    <property type="project" value="InterPro"/>
</dbReference>
<dbReference type="InterPro" id="IPR055079">
    <property type="entry name" value="POP1_C"/>
</dbReference>
<dbReference type="Pfam" id="PF06978">
    <property type="entry name" value="POP1_N"/>
    <property type="match status" value="2"/>
</dbReference>